<feature type="compositionally biased region" description="Low complexity" evidence="4">
    <location>
        <begin position="455"/>
        <end position="493"/>
    </location>
</feature>
<dbReference type="InterPro" id="IPR019734">
    <property type="entry name" value="TPR_rpt"/>
</dbReference>
<sequence length="578" mass="63688">MMSDFHDFHFMYPDWLWLLLVIPLVLWRILRQQGKGDWSGIVDDQLAPFVLSGNEQPHRLRTALIIGLLSLLAILALSGPAWEKKQLPAFRSQQAVVVALDLSASMYVRDMSPNRLDAARFKLLDLLNSRKDGQTGLVVFAGDAFVVSPLTDDTDTIAAQVKNLSPEIMPAQGSYLSAAITKSVEILDQAAQGNGHILLISDGASDAAQAQQAAEVAYSKGYTVSVLTVGTEAGAPVPLSNGGFLSDSNGTTVIPQLDSKTLGSIANAGQGMIVGHRIDDLDLKQLNTLWASSLQDAALLAGDDRKLDAWFNQGIWLVLLLIPVAMLFFRRGWLAVWLLVFVLPQPQQVEAAMWDDLWQTPDQQGQQALQAGDAETAAGLFKNEDWKAAAAYRAKDYAQAEKFYAGSKTQEGLYNYGNALARQGKLDQAIAAYDELLKQNPDHKDALHNKNVVESQKQQQEQNQDAQDNQNGEQNNQNNDQQDGDNQQQNQSGESDDPASQQASESPPENPAEQSEPEASDQSADEAEQEPSEQEQGSNPEQAMDAETKEQEQAMEQWLRRIPDDPAGLWRRKFQYQY</sequence>
<keyword evidence="5" id="KW-1133">Transmembrane helix</keyword>
<feature type="transmembrane region" description="Helical" evidence="5">
    <location>
        <begin position="12"/>
        <end position="30"/>
    </location>
</feature>
<dbReference type="InterPro" id="IPR011990">
    <property type="entry name" value="TPR-like_helical_dom_sf"/>
</dbReference>
<dbReference type="Pfam" id="PF07719">
    <property type="entry name" value="TPR_2"/>
    <property type="match status" value="1"/>
</dbReference>
<evidence type="ECO:0000256" key="2">
    <source>
        <dbReference type="ARBA" id="ARBA00022803"/>
    </source>
</evidence>
<dbReference type="PANTHER" id="PTHR22550">
    <property type="entry name" value="SPORE GERMINATION PROTEIN"/>
    <property type="match status" value="1"/>
</dbReference>
<feature type="repeat" description="TPR" evidence="3">
    <location>
        <begin position="410"/>
        <end position="443"/>
    </location>
</feature>
<evidence type="ECO:0000259" key="6">
    <source>
        <dbReference type="PROSITE" id="PS50234"/>
    </source>
</evidence>
<dbReference type="SUPFAM" id="SSF53300">
    <property type="entry name" value="vWA-like"/>
    <property type="match status" value="1"/>
</dbReference>
<feature type="non-terminal residue" evidence="7">
    <location>
        <position position="578"/>
    </location>
</feature>
<accession>A0A6S6TWX3</accession>
<reference evidence="7" key="1">
    <citation type="submission" date="2020-01" db="EMBL/GenBank/DDBJ databases">
        <authorList>
            <person name="Meier V. D."/>
            <person name="Meier V D."/>
        </authorList>
    </citation>
    <scope>NUCLEOTIDE SEQUENCE</scope>
    <source>
        <strain evidence="7">HLG_WM_MAG_08</strain>
    </source>
</reference>
<evidence type="ECO:0000313" key="7">
    <source>
        <dbReference type="EMBL" id="CAA6823954.1"/>
    </source>
</evidence>
<evidence type="ECO:0000256" key="1">
    <source>
        <dbReference type="ARBA" id="ARBA00022737"/>
    </source>
</evidence>
<feature type="compositionally biased region" description="Basic and acidic residues" evidence="4">
    <location>
        <begin position="546"/>
        <end position="564"/>
    </location>
</feature>
<dbReference type="PANTHER" id="PTHR22550:SF14">
    <property type="entry name" value="VWFA DOMAIN-CONTAINING PROTEIN"/>
    <property type="match status" value="1"/>
</dbReference>
<dbReference type="Gene3D" id="3.40.50.410">
    <property type="entry name" value="von Willebrand factor, type A domain"/>
    <property type="match status" value="1"/>
</dbReference>
<dbReference type="InterPro" id="IPR002035">
    <property type="entry name" value="VWF_A"/>
</dbReference>
<name>A0A6S6TWX3_9GAMM</name>
<dbReference type="SMART" id="SM00327">
    <property type="entry name" value="VWA"/>
    <property type="match status" value="1"/>
</dbReference>
<dbReference type="PROSITE" id="PS50293">
    <property type="entry name" value="TPR_REGION"/>
    <property type="match status" value="1"/>
</dbReference>
<feature type="region of interest" description="Disordered" evidence="4">
    <location>
        <begin position="453"/>
        <end position="578"/>
    </location>
</feature>
<dbReference type="Gene3D" id="1.25.40.10">
    <property type="entry name" value="Tetratricopeptide repeat domain"/>
    <property type="match status" value="1"/>
</dbReference>
<dbReference type="EMBL" id="CACVAV010000372">
    <property type="protein sequence ID" value="CAA6823954.1"/>
    <property type="molecule type" value="Genomic_DNA"/>
</dbReference>
<dbReference type="Pfam" id="PF13519">
    <property type="entry name" value="VWA_2"/>
    <property type="match status" value="1"/>
</dbReference>
<gene>
    <name evidence="7" type="ORF">HELGO_WM59401</name>
</gene>
<feature type="transmembrane region" description="Helical" evidence="5">
    <location>
        <begin position="62"/>
        <end position="82"/>
    </location>
</feature>
<dbReference type="AlphaFoldDB" id="A0A6S6TWX3"/>
<feature type="compositionally biased region" description="Polar residues" evidence="4">
    <location>
        <begin position="498"/>
        <end position="507"/>
    </location>
</feature>
<dbReference type="PROSITE" id="PS50005">
    <property type="entry name" value="TPR"/>
    <property type="match status" value="1"/>
</dbReference>
<keyword evidence="5" id="KW-0472">Membrane</keyword>
<dbReference type="InterPro" id="IPR036465">
    <property type="entry name" value="vWFA_dom_sf"/>
</dbReference>
<proteinExistence type="predicted"/>
<keyword evidence="2 3" id="KW-0802">TPR repeat</keyword>
<evidence type="ECO:0000256" key="5">
    <source>
        <dbReference type="SAM" id="Phobius"/>
    </source>
</evidence>
<dbReference type="PROSITE" id="PS50234">
    <property type="entry name" value="VWFA"/>
    <property type="match status" value="1"/>
</dbReference>
<dbReference type="SUPFAM" id="SSF48452">
    <property type="entry name" value="TPR-like"/>
    <property type="match status" value="1"/>
</dbReference>
<feature type="domain" description="VWFA" evidence="6">
    <location>
        <begin position="95"/>
        <end position="294"/>
    </location>
</feature>
<keyword evidence="5" id="KW-0812">Transmembrane</keyword>
<evidence type="ECO:0000256" key="3">
    <source>
        <dbReference type="PROSITE-ProRule" id="PRU00339"/>
    </source>
</evidence>
<evidence type="ECO:0000256" key="4">
    <source>
        <dbReference type="SAM" id="MobiDB-lite"/>
    </source>
</evidence>
<dbReference type="InterPro" id="IPR013105">
    <property type="entry name" value="TPR_2"/>
</dbReference>
<keyword evidence="1" id="KW-0677">Repeat</keyword>
<feature type="compositionally biased region" description="Acidic residues" evidence="4">
    <location>
        <begin position="515"/>
        <end position="533"/>
    </location>
</feature>
<dbReference type="InterPro" id="IPR050768">
    <property type="entry name" value="UPF0353/GerABKA_families"/>
</dbReference>
<protein>
    <submittedName>
        <fullName evidence="7">TPR domain protein in aerotolerance operon</fullName>
    </submittedName>
</protein>
<organism evidence="7">
    <name type="scientific">uncultured Thiotrichaceae bacterium</name>
    <dbReference type="NCBI Taxonomy" id="298394"/>
    <lineage>
        <taxon>Bacteria</taxon>
        <taxon>Pseudomonadati</taxon>
        <taxon>Pseudomonadota</taxon>
        <taxon>Gammaproteobacteria</taxon>
        <taxon>Thiotrichales</taxon>
        <taxon>Thiotrichaceae</taxon>
        <taxon>environmental samples</taxon>
    </lineage>
</organism>